<organism evidence="2 3">
    <name type="scientific">Pocillopora damicornis</name>
    <name type="common">Cauliflower coral</name>
    <name type="synonym">Millepora damicornis</name>
    <dbReference type="NCBI Taxonomy" id="46731"/>
    <lineage>
        <taxon>Eukaryota</taxon>
        <taxon>Metazoa</taxon>
        <taxon>Cnidaria</taxon>
        <taxon>Anthozoa</taxon>
        <taxon>Hexacorallia</taxon>
        <taxon>Scleractinia</taxon>
        <taxon>Astrocoeniina</taxon>
        <taxon>Pocilloporidae</taxon>
        <taxon>Pocillopora</taxon>
    </lineage>
</organism>
<dbReference type="EMBL" id="RCHS01000490">
    <property type="protein sequence ID" value="RMX58544.1"/>
    <property type="molecule type" value="Genomic_DNA"/>
</dbReference>
<evidence type="ECO:0000313" key="2">
    <source>
        <dbReference type="EMBL" id="RMX58544.1"/>
    </source>
</evidence>
<accession>A0A3M6UYE3</accession>
<gene>
    <name evidence="2" type="ORF">pdam_00025180</name>
</gene>
<proteinExistence type="predicted"/>
<reference evidence="2 3" key="1">
    <citation type="journal article" date="2018" name="Sci. Rep.">
        <title>Comparative analysis of the Pocillopora damicornis genome highlights role of immune system in coral evolution.</title>
        <authorList>
            <person name="Cunning R."/>
            <person name="Bay R.A."/>
            <person name="Gillette P."/>
            <person name="Baker A.C."/>
            <person name="Traylor-Knowles N."/>
        </authorList>
    </citation>
    <scope>NUCLEOTIDE SEQUENCE [LARGE SCALE GENOMIC DNA]</scope>
    <source>
        <strain evidence="2">RSMAS</strain>
        <tissue evidence="2">Whole animal</tissue>
    </source>
</reference>
<keyword evidence="3" id="KW-1185">Reference proteome</keyword>
<evidence type="ECO:0000313" key="3">
    <source>
        <dbReference type="Proteomes" id="UP000275408"/>
    </source>
</evidence>
<feature type="region of interest" description="Disordered" evidence="1">
    <location>
        <begin position="1"/>
        <end position="20"/>
    </location>
</feature>
<comment type="caution">
    <text evidence="2">The sequence shown here is derived from an EMBL/GenBank/DDBJ whole genome shotgun (WGS) entry which is preliminary data.</text>
</comment>
<feature type="compositionally biased region" description="Basic and acidic residues" evidence="1">
    <location>
        <begin position="39"/>
        <end position="50"/>
    </location>
</feature>
<protein>
    <submittedName>
        <fullName evidence="2">Uncharacterized protein</fullName>
    </submittedName>
</protein>
<dbReference type="Proteomes" id="UP000275408">
    <property type="component" value="Unassembled WGS sequence"/>
</dbReference>
<feature type="non-terminal residue" evidence="2">
    <location>
        <position position="87"/>
    </location>
</feature>
<evidence type="ECO:0000256" key="1">
    <source>
        <dbReference type="SAM" id="MobiDB-lite"/>
    </source>
</evidence>
<name>A0A3M6UYE3_POCDA</name>
<dbReference type="AlphaFoldDB" id="A0A3M6UYE3"/>
<feature type="region of interest" description="Disordered" evidence="1">
    <location>
        <begin position="39"/>
        <end position="60"/>
    </location>
</feature>
<sequence>MAIDPFQSHPKQTAGKENWVDLHKDRLTKKTLQAKYWPDKKGKQKIESSKKRSTKPQFYGNRLTDSQRIYKEELIAVESTSSGIFES</sequence>